<keyword evidence="2 4" id="KW-0863">Zinc-finger</keyword>
<dbReference type="SUPFAM" id="SSF63825">
    <property type="entry name" value="YWTD domain"/>
    <property type="match status" value="1"/>
</dbReference>
<evidence type="ECO:0000259" key="6">
    <source>
        <dbReference type="PROSITE" id="PS50089"/>
    </source>
</evidence>
<protein>
    <recommendedName>
        <fullName evidence="6">RING-type domain-containing protein</fullName>
    </recommendedName>
</protein>
<dbReference type="PROSITE" id="PS01359">
    <property type="entry name" value="ZF_PHD_1"/>
    <property type="match status" value="1"/>
</dbReference>
<dbReference type="Gene3D" id="3.30.40.10">
    <property type="entry name" value="Zinc/RING finger domain, C3HC4 (zinc finger)"/>
    <property type="match status" value="1"/>
</dbReference>
<keyword evidence="3" id="KW-0862">Zinc</keyword>
<evidence type="ECO:0000256" key="2">
    <source>
        <dbReference type="ARBA" id="ARBA00022771"/>
    </source>
</evidence>
<dbReference type="InterPro" id="IPR001965">
    <property type="entry name" value="Znf_PHD"/>
</dbReference>
<name>A0A7I8VBB5_9ANNE</name>
<keyword evidence="1" id="KW-0479">Metal-binding</keyword>
<feature type="region of interest" description="Disordered" evidence="5">
    <location>
        <begin position="107"/>
        <end position="142"/>
    </location>
</feature>
<proteinExistence type="predicted"/>
<dbReference type="InterPro" id="IPR019786">
    <property type="entry name" value="Zinc_finger_PHD-type_CS"/>
</dbReference>
<comment type="caution">
    <text evidence="7">The sequence shown here is derived from an EMBL/GenBank/DDBJ whole genome shotgun (WGS) entry which is preliminary data.</text>
</comment>
<evidence type="ECO:0000256" key="3">
    <source>
        <dbReference type="ARBA" id="ARBA00022833"/>
    </source>
</evidence>
<dbReference type="SMART" id="SM00249">
    <property type="entry name" value="PHD"/>
    <property type="match status" value="1"/>
</dbReference>
<dbReference type="PROSITE" id="PS00518">
    <property type="entry name" value="ZF_RING_1"/>
    <property type="match status" value="1"/>
</dbReference>
<dbReference type="OrthoDB" id="264520at2759"/>
<dbReference type="InterPro" id="IPR001841">
    <property type="entry name" value="Znf_RING"/>
</dbReference>
<evidence type="ECO:0000256" key="1">
    <source>
        <dbReference type="ARBA" id="ARBA00022723"/>
    </source>
</evidence>
<gene>
    <name evidence="7" type="ORF">DGYR_LOCUS1622</name>
</gene>
<feature type="compositionally biased region" description="Low complexity" evidence="5">
    <location>
        <begin position="110"/>
        <end position="119"/>
    </location>
</feature>
<dbReference type="InterPro" id="IPR017907">
    <property type="entry name" value="Znf_RING_CS"/>
</dbReference>
<evidence type="ECO:0000313" key="8">
    <source>
        <dbReference type="Proteomes" id="UP000549394"/>
    </source>
</evidence>
<dbReference type="EMBL" id="CAJFCJ010000002">
    <property type="protein sequence ID" value="CAD5112492.1"/>
    <property type="molecule type" value="Genomic_DNA"/>
</dbReference>
<keyword evidence="8" id="KW-1185">Reference proteome</keyword>
<evidence type="ECO:0000313" key="7">
    <source>
        <dbReference type="EMBL" id="CAD5112492.1"/>
    </source>
</evidence>
<evidence type="ECO:0000256" key="4">
    <source>
        <dbReference type="PROSITE-ProRule" id="PRU00175"/>
    </source>
</evidence>
<sequence>MLLCYSSRRSAFNKMASLANSLTNIDGKDVCGICGQKLNGKDPRMLACSHGFCKGCLHRLCKKLTLKKSDNFCCPVCKKIDFWPSLGCLGFPKMFYSSNDIRKLSKDSSTESLQSRQSSCTISRKSSYESMDTESQSKISVSSNESLDMEKFNKEIARLHEYLDVAQVEIEFKLQKHLQKAHQEIDRQGVVLKEKINNIFEKKRSKVHELNDNLESVKHSKGSDKSKRSKVLAEFEEQRKKILSKEISLKEYKLCLSDISTTNKAQLKIGRTNIQLSHIQYVGGMAIYNNFLFIAQYENMYPKKTVLCKYTLDGKFIEEMCSLYSEIAAIVINYEGNFFLSDVTNKQILHSPNGRLFTEFTSVSEAVGLSTYLDDTFVSSFIETEEKYKVHVYKFSSSGKKIWLYKSDENSVWKLASDQTKVVVIHPKDDKITILNTFTGMRMRYINLEKDLHPLGLCILPSGGFVVSYMTGSCLGVFDAHYRHATDYKVDKFPVDLTLLNDIYNKYIYINHVSNLRTNVIKAIRFDESVVLRNTKCQ</sequence>
<dbReference type="PROSITE" id="PS50089">
    <property type="entry name" value="ZF_RING_2"/>
    <property type="match status" value="1"/>
</dbReference>
<dbReference type="InterPro" id="IPR013083">
    <property type="entry name" value="Znf_RING/FYVE/PHD"/>
</dbReference>
<dbReference type="SUPFAM" id="SSF57850">
    <property type="entry name" value="RING/U-box"/>
    <property type="match status" value="1"/>
</dbReference>
<feature type="compositionally biased region" description="Polar residues" evidence="5">
    <location>
        <begin position="120"/>
        <end position="142"/>
    </location>
</feature>
<dbReference type="AlphaFoldDB" id="A0A7I8VBB5"/>
<dbReference type="Proteomes" id="UP000549394">
    <property type="component" value="Unassembled WGS sequence"/>
</dbReference>
<feature type="domain" description="RING-type" evidence="6">
    <location>
        <begin position="31"/>
        <end position="78"/>
    </location>
</feature>
<organism evidence="7 8">
    <name type="scientific">Dimorphilus gyrociliatus</name>
    <dbReference type="NCBI Taxonomy" id="2664684"/>
    <lineage>
        <taxon>Eukaryota</taxon>
        <taxon>Metazoa</taxon>
        <taxon>Spiralia</taxon>
        <taxon>Lophotrochozoa</taxon>
        <taxon>Annelida</taxon>
        <taxon>Polychaeta</taxon>
        <taxon>Polychaeta incertae sedis</taxon>
        <taxon>Dinophilidae</taxon>
        <taxon>Dimorphilus</taxon>
    </lineage>
</organism>
<dbReference type="SMART" id="SM00184">
    <property type="entry name" value="RING"/>
    <property type="match status" value="1"/>
</dbReference>
<accession>A0A7I8VBB5</accession>
<dbReference type="GO" id="GO:0008270">
    <property type="term" value="F:zinc ion binding"/>
    <property type="evidence" value="ECO:0007669"/>
    <property type="project" value="UniProtKB-KW"/>
</dbReference>
<evidence type="ECO:0000256" key="5">
    <source>
        <dbReference type="SAM" id="MobiDB-lite"/>
    </source>
</evidence>
<reference evidence="7 8" key="1">
    <citation type="submission" date="2020-08" db="EMBL/GenBank/DDBJ databases">
        <authorList>
            <person name="Hejnol A."/>
        </authorList>
    </citation>
    <scope>NUCLEOTIDE SEQUENCE [LARGE SCALE GENOMIC DNA]</scope>
</reference>